<dbReference type="RefSeq" id="WP_187304197.1">
    <property type="nucleotide sequence ID" value="NZ_CBCTON010000001.1"/>
</dbReference>
<keyword evidence="8" id="KW-1185">Reference proteome</keyword>
<name>A0A923SRW1_9FIRM</name>
<accession>A0A923SRW1</accession>
<comment type="cofactor">
    <cofactor evidence="1">
        <name>FMN</name>
        <dbReference type="ChEBI" id="CHEBI:58210"/>
    </cofactor>
</comment>
<evidence type="ECO:0000313" key="7">
    <source>
        <dbReference type="EMBL" id="MBC6681101.1"/>
    </source>
</evidence>
<feature type="domain" description="Nitroreductase" evidence="6">
    <location>
        <begin position="66"/>
        <end position="148"/>
    </location>
</feature>
<keyword evidence="3" id="KW-0285">Flavoprotein</keyword>
<dbReference type="PANTHER" id="PTHR43673">
    <property type="entry name" value="NAD(P)H NITROREDUCTASE YDGI-RELATED"/>
    <property type="match status" value="1"/>
</dbReference>
<proteinExistence type="inferred from homology"/>
<dbReference type="EMBL" id="JACRYT010000025">
    <property type="protein sequence ID" value="MBC6681101.1"/>
    <property type="molecule type" value="Genomic_DNA"/>
</dbReference>
<organism evidence="7 8">
    <name type="scientific">Zhenpiania hominis</name>
    <dbReference type="NCBI Taxonomy" id="2763644"/>
    <lineage>
        <taxon>Bacteria</taxon>
        <taxon>Bacillati</taxon>
        <taxon>Bacillota</taxon>
        <taxon>Clostridia</taxon>
        <taxon>Peptostreptococcales</taxon>
        <taxon>Anaerovoracaceae</taxon>
        <taxon>Zhenpiania</taxon>
    </lineage>
</organism>
<reference evidence="7" key="1">
    <citation type="submission" date="2020-08" db="EMBL/GenBank/DDBJ databases">
        <title>Genome public.</title>
        <authorList>
            <person name="Liu C."/>
            <person name="Sun Q."/>
        </authorList>
    </citation>
    <scope>NUCLEOTIDE SEQUENCE</scope>
    <source>
        <strain evidence="7">BX12</strain>
    </source>
</reference>
<gene>
    <name evidence="7" type="ORF">H9L42_14860</name>
</gene>
<dbReference type="AlphaFoldDB" id="A0A923SRW1"/>
<evidence type="ECO:0000256" key="5">
    <source>
        <dbReference type="ARBA" id="ARBA00023002"/>
    </source>
</evidence>
<dbReference type="Proteomes" id="UP000602647">
    <property type="component" value="Unassembled WGS sequence"/>
</dbReference>
<keyword evidence="5" id="KW-0560">Oxidoreductase</keyword>
<comment type="similarity">
    <text evidence="2">Belongs to the nitroreductase family.</text>
</comment>
<dbReference type="GO" id="GO:0016491">
    <property type="term" value="F:oxidoreductase activity"/>
    <property type="evidence" value="ECO:0007669"/>
    <property type="project" value="UniProtKB-KW"/>
</dbReference>
<evidence type="ECO:0000256" key="2">
    <source>
        <dbReference type="ARBA" id="ARBA00007118"/>
    </source>
</evidence>
<evidence type="ECO:0000259" key="6">
    <source>
        <dbReference type="Pfam" id="PF00881"/>
    </source>
</evidence>
<dbReference type="PANTHER" id="PTHR43673:SF2">
    <property type="entry name" value="NITROREDUCTASE"/>
    <property type="match status" value="1"/>
</dbReference>
<feature type="domain" description="Nitroreductase" evidence="6">
    <location>
        <begin position="9"/>
        <end position="64"/>
    </location>
</feature>
<sequence>MDFFEVVNRRGSYRDKFEQKAVPDKDIRKILDAAIKAPSGYNLQTTSFVVVTDPRLRSEIGELMPSEATKTAPVILVVTSEHVEADGLCFEIEDYASATETMLLAITAMGYAGVWMDGDTKLDGNFEKIKKLLALPAEQTVRTIVPMGVPEKEVKQNTRKAFEERVTYR</sequence>
<dbReference type="Gene3D" id="3.40.109.10">
    <property type="entry name" value="NADH Oxidase"/>
    <property type="match status" value="1"/>
</dbReference>
<evidence type="ECO:0000256" key="3">
    <source>
        <dbReference type="ARBA" id="ARBA00022630"/>
    </source>
</evidence>
<protein>
    <submittedName>
        <fullName evidence="7">Nitroreductase family protein</fullName>
    </submittedName>
</protein>
<comment type="caution">
    <text evidence="7">The sequence shown here is derived from an EMBL/GenBank/DDBJ whole genome shotgun (WGS) entry which is preliminary data.</text>
</comment>
<dbReference type="Pfam" id="PF00881">
    <property type="entry name" value="Nitroreductase"/>
    <property type="match status" value="2"/>
</dbReference>
<evidence type="ECO:0000256" key="1">
    <source>
        <dbReference type="ARBA" id="ARBA00001917"/>
    </source>
</evidence>
<dbReference type="SUPFAM" id="SSF55469">
    <property type="entry name" value="FMN-dependent nitroreductase-like"/>
    <property type="match status" value="1"/>
</dbReference>
<dbReference type="InterPro" id="IPR029479">
    <property type="entry name" value="Nitroreductase"/>
</dbReference>
<evidence type="ECO:0000313" key="8">
    <source>
        <dbReference type="Proteomes" id="UP000602647"/>
    </source>
</evidence>
<evidence type="ECO:0000256" key="4">
    <source>
        <dbReference type="ARBA" id="ARBA00022643"/>
    </source>
</evidence>
<keyword evidence="4" id="KW-0288">FMN</keyword>
<dbReference type="InterPro" id="IPR000415">
    <property type="entry name" value="Nitroreductase-like"/>
</dbReference>